<evidence type="ECO:0000313" key="4">
    <source>
        <dbReference type="Proteomes" id="UP000523196"/>
    </source>
</evidence>
<dbReference type="AlphaFoldDB" id="A0A7W3TKS0"/>
<organism evidence="3 4">
    <name type="scientific">Marilutibacter spongiae</name>
    <dbReference type="NCBI Taxonomy" id="2025720"/>
    <lineage>
        <taxon>Bacteria</taxon>
        <taxon>Pseudomonadati</taxon>
        <taxon>Pseudomonadota</taxon>
        <taxon>Gammaproteobacteria</taxon>
        <taxon>Lysobacterales</taxon>
        <taxon>Lysobacteraceae</taxon>
        <taxon>Marilutibacter</taxon>
    </lineage>
</organism>
<keyword evidence="1" id="KW-1133">Transmembrane helix</keyword>
<dbReference type="Proteomes" id="UP000523196">
    <property type="component" value="Unassembled WGS sequence"/>
</dbReference>
<sequence>MYRLGILAVLAGVDGLVAFRLIGGQVGPDGVLHEPFALVPLGCLAIVLGAALLAGGWVRSRRAHAPREH</sequence>
<evidence type="ECO:0000313" key="3">
    <source>
        <dbReference type="EMBL" id="MBB1060172.1"/>
    </source>
</evidence>
<feature type="transmembrane region" description="Helical" evidence="1">
    <location>
        <begin position="39"/>
        <end position="58"/>
    </location>
</feature>
<protein>
    <submittedName>
        <fullName evidence="3">DUF3955 domain-containing protein</fullName>
    </submittedName>
</protein>
<comment type="caution">
    <text evidence="3">The sequence shown here is derived from an EMBL/GenBank/DDBJ whole genome shotgun (WGS) entry which is preliminary data.</text>
</comment>
<proteinExistence type="predicted"/>
<dbReference type="Pfam" id="PF13127">
    <property type="entry name" value="DUF3955"/>
    <property type="match status" value="1"/>
</dbReference>
<dbReference type="RefSeq" id="WP_182685933.1">
    <property type="nucleotide sequence ID" value="NZ_JACHTF010000005.1"/>
</dbReference>
<keyword evidence="1" id="KW-0472">Membrane</keyword>
<evidence type="ECO:0000256" key="1">
    <source>
        <dbReference type="SAM" id="Phobius"/>
    </source>
</evidence>
<keyword evidence="1" id="KW-0812">Transmembrane</keyword>
<feature type="domain" description="DUF3955" evidence="2">
    <location>
        <begin position="2"/>
        <end position="56"/>
    </location>
</feature>
<keyword evidence="4" id="KW-1185">Reference proteome</keyword>
<gene>
    <name evidence="3" type="ORF">H4F98_06240</name>
</gene>
<accession>A0A7W3TKS0</accession>
<name>A0A7W3TKS0_9GAMM</name>
<dbReference type="InterPro" id="IPR025016">
    <property type="entry name" value="DUF3955"/>
</dbReference>
<reference evidence="3 4" key="1">
    <citation type="submission" date="2020-08" db="EMBL/GenBank/DDBJ databases">
        <authorList>
            <person name="Xu S."/>
            <person name="Li A."/>
        </authorList>
    </citation>
    <scope>NUCLEOTIDE SEQUENCE [LARGE SCALE GENOMIC DNA]</scope>
    <source>
        <strain evidence="3 4">119BY6-57</strain>
    </source>
</reference>
<evidence type="ECO:0000259" key="2">
    <source>
        <dbReference type="Pfam" id="PF13127"/>
    </source>
</evidence>
<dbReference type="EMBL" id="JACHTF010000005">
    <property type="protein sequence ID" value="MBB1060172.1"/>
    <property type="molecule type" value="Genomic_DNA"/>
</dbReference>